<evidence type="ECO:0000256" key="2">
    <source>
        <dbReference type="ARBA" id="ARBA00023242"/>
    </source>
</evidence>
<dbReference type="Pfam" id="PF21794">
    <property type="entry name" value="RAD51D_N"/>
    <property type="match status" value="1"/>
</dbReference>
<dbReference type="InterPro" id="IPR027417">
    <property type="entry name" value="P-loop_NTPase"/>
</dbReference>
<dbReference type="PANTHER" id="PTHR46457:SF1">
    <property type="entry name" value="DNA REPAIR PROTEIN RAD51 HOMOLOG 4"/>
    <property type="match status" value="1"/>
</dbReference>
<evidence type="ECO:0000259" key="3">
    <source>
        <dbReference type="SMART" id="SM00382"/>
    </source>
</evidence>
<dbReference type="GeneID" id="108669518"/>
<dbReference type="OMA" id="AIAFQYI"/>
<dbReference type="SMART" id="SM00382">
    <property type="entry name" value="AAA"/>
    <property type="match status" value="1"/>
</dbReference>
<dbReference type="GO" id="GO:0008094">
    <property type="term" value="F:ATP-dependent activity, acting on DNA"/>
    <property type="evidence" value="ECO:0007669"/>
    <property type="project" value="TreeGrafter"/>
</dbReference>
<keyword evidence="4" id="KW-1185">Reference proteome</keyword>
<dbReference type="Pfam" id="PF06745">
    <property type="entry name" value="ATPase"/>
    <property type="match status" value="1"/>
</dbReference>
<dbReference type="InterPro" id="IPR014774">
    <property type="entry name" value="KaiC-like_dom"/>
</dbReference>
<dbReference type="RefSeq" id="XP_047739189.1">
    <property type="nucleotide sequence ID" value="XM_047883233.1"/>
</dbReference>
<sequence>MAFLRGALEASDAVKECLAKAGVKTPVDFLLADLEALAHEGCSYRELEALKKVLWAQHVALPVAGDALYREALKTSFVFSTSYPNRMDAALEGGVLRGEVVEICGGPGTGKSLFCTRMAVRLAASGRRVLYVDTAAVLTPAVVVRQLQDLGEEVTEEILQRVSVCRPPDTWALVGRVTDALTSDAAPHLLVIDALTVFMLSSSTAEMGSIWQLSSAVRTLANKRRCAVLLVMHQHDLPAGNVLRRMWQHVPHIRIVFTADPDTGTSFRIVKATRLAEWSDSKPL</sequence>
<evidence type="ECO:0000313" key="4">
    <source>
        <dbReference type="Proteomes" id="UP000694843"/>
    </source>
</evidence>
<dbReference type="GO" id="GO:0000723">
    <property type="term" value="P:telomere maintenance"/>
    <property type="evidence" value="ECO:0007669"/>
    <property type="project" value="TreeGrafter"/>
</dbReference>
<dbReference type="PRINTS" id="PR01874">
    <property type="entry name" value="DNAREPAIRADA"/>
</dbReference>
<dbReference type="AlphaFoldDB" id="A0A979FQ07"/>
<name>A0A979FQ07_HYAAZ</name>
<organism evidence="4 5">
    <name type="scientific">Hyalella azteca</name>
    <name type="common">Amphipod</name>
    <dbReference type="NCBI Taxonomy" id="294128"/>
    <lineage>
        <taxon>Eukaryota</taxon>
        <taxon>Metazoa</taxon>
        <taxon>Ecdysozoa</taxon>
        <taxon>Arthropoda</taxon>
        <taxon>Crustacea</taxon>
        <taxon>Multicrustacea</taxon>
        <taxon>Malacostraca</taxon>
        <taxon>Eumalacostraca</taxon>
        <taxon>Peracarida</taxon>
        <taxon>Amphipoda</taxon>
        <taxon>Senticaudata</taxon>
        <taxon>Talitrida</taxon>
        <taxon>Talitroidea</taxon>
        <taxon>Hyalellidae</taxon>
        <taxon>Hyalella</taxon>
    </lineage>
</organism>
<dbReference type="OrthoDB" id="336321at2759"/>
<dbReference type="GO" id="GO:0033063">
    <property type="term" value="C:Rad51B-Rad51C-Rad51D-XRCC2 complex"/>
    <property type="evidence" value="ECO:0007669"/>
    <property type="project" value="TreeGrafter"/>
</dbReference>
<dbReference type="GO" id="GO:0000724">
    <property type="term" value="P:double-strand break repair via homologous recombination"/>
    <property type="evidence" value="ECO:0007669"/>
    <property type="project" value="TreeGrafter"/>
</dbReference>
<dbReference type="InterPro" id="IPR051988">
    <property type="entry name" value="HRR_RAD51_Paralog"/>
</dbReference>
<proteinExistence type="predicted"/>
<dbReference type="GO" id="GO:0005815">
    <property type="term" value="C:microtubule organizing center"/>
    <property type="evidence" value="ECO:0007669"/>
    <property type="project" value="TreeGrafter"/>
</dbReference>
<dbReference type="GO" id="GO:0003697">
    <property type="term" value="F:single-stranded DNA binding"/>
    <property type="evidence" value="ECO:0007669"/>
    <property type="project" value="TreeGrafter"/>
</dbReference>
<evidence type="ECO:0000256" key="1">
    <source>
        <dbReference type="ARBA" id="ARBA00004123"/>
    </source>
</evidence>
<dbReference type="GO" id="GO:0007131">
    <property type="term" value="P:reciprocal meiotic recombination"/>
    <property type="evidence" value="ECO:0007669"/>
    <property type="project" value="TreeGrafter"/>
</dbReference>
<dbReference type="Gene3D" id="3.40.50.300">
    <property type="entry name" value="P-loop containing nucleotide triphosphate hydrolases"/>
    <property type="match status" value="1"/>
</dbReference>
<comment type="subcellular location">
    <subcellularLocation>
        <location evidence="1">Nucleus</location>
    </subcellularLocation>
</comment>
<dbReference type="InterPro" id="IPR003593">
    <property type="entry name" value="AAA+_ATPase"/>
</dbReference>
<evidence type="ECO:0000313" key="5">
    <source>
        <dbReference type="RefSeq" id="XP_047739189.1"/>
    </source>
</evidence>
<dbReference type="GO" id="GO:0042148">
    <property type="term" value="P:DNA strand invasion"/>
    <property type="evidence" value="ECO:0007669"/>
    <property type="project" value="TreeGrafter"/>
</dbReference>
<protein>
    <submittedName>
        <fullName evidence="5">DNA repair protein RAD51 homolog 4 isoform X1</fullName>
    </submittedName>
</protein>
<reference evidence="5" key="1">
    <citation type="submission" date="2025-08" db="UniProtKB">
        <authorList>
            <consortium name="RefSeq"/>
        </authorList>
    </citation>
    <scope>IDENTIFICATION</scope>
    <source>
        <tissue evidence="5">Whole organism</tissue>
    </source>
</reference>
<feature type="domain" description="AAA+ ATPase" evidence="3">
    <location>
        <begin position="97"/>
        <end position="254"/>
    </location>
</feature>
<gene>
    <name evidence="5" type="primary">LOC108669518</name>
</gene>
<accession>A0A979FQ07</accession>
<keyword evidence="2" id="KW-0539">Nucleus</keyword>
<dbReference type="Proteomes" id="UP000694843">
    <property type="component" value="Unplaced"/>
</dbReference>
<dbReference type="InterPro" id="IPR048943">
    <property type="entry name" value="RAD51D_N"/>
</dbReference>
<dbReference type="GO" id="GO:0000400">
    <property type="term" value="F:four-way junction DNA binding"/>
    <property type="evidence" value="ECO:0007669"/>
    <property type="project" value="TreeGrafter"/>
</dbReference>
<dbReference type="GO" id="GO:0005657">
    <property type="term" value="C:replication fork"/>
    <property type="evidence" value="ECO:0007669"/>
    <property type="project" value="TreeGrafter"/>
</dbReference>
<dbReference type="SUPFAM" id="SSF52540">
    <property type="entry name" value="P-loop containing nucleoside triphosphate hydrolases"/>
    <property type="match status" value="1"/>
</dbReference>
<dbReference type="PANTHER" id="PTHR46457">
    <property type="entry name" value="DNA REPAIR PROTEIN RAD51 HOMOLOG 4"/>
    <property type="match status" value="1"/>
</dbReference>